<sequence>MDLCRELVWRDPTDGLQGYTRPETNSLPDGMRGPLPVAMTSTMENQFLSVSIAKNNGIPKNNVGSYMVVPQKSHGNQIDHGLATLGAIFQSGLELREDDWYCLGDVVLTVVHLINRMPSRVLHLQTPLKCVKELYPYTRLIFDVPLRVFGCTTYVHNHGPNPSKFTPRTQTCVFVGYPLHQRGYKCFHPSSRKYFVSMDVTFLEDQSISPTLVTIPSLDLHYTVLPTNQVSWKTYYRRNLRKEVGSLAKPTTPVQDSEPPQDQGMENPTESCTNNMMSENDRAFTTILDSTMIPKNIYIALECLEWKNAVMEEMKALEKIELGRFVLYPKDTKVWDANECSLLNTKQMVLLIDTRQVAKLNTVRVLLFVAVNKDWPLYQLDVKNAFMNGDLVEEVYMSPPPGFEAQFDSLPLSSPKGTVRGILIILYLQRYVGCRPVDTAIEFNCKLENSDDQVPLDKEQYLRLAPYEKHMEAVDRILRYLKTTPVYLWLLYLVWGNLVTWRSKKQSVVAKSSVETEYRAMNLGICEEIWLQKVLSDLHQKCETPLKLFCDNKAAISIANNPVQHDRTKHVEIYRHFIKERLDSGSHSF</sequence>
<dbReference type="CDD" id="cd09272">
    <property type="entry name" value="RNase_HI_RT_Ty1"/>
    <property type="match status" value="1"/>
</dbReference>
<evidence type="ECO:0000313" key="4">
    <source>
        <dbReference type="EMBL" id="TYK27009.1"/>
    </source>
</evidence>
<dbReference type="Proteomes" id="UP000321947">
    <property type="component" value="Unassembled WGS sequence"/>
</dbReference>
<dbReference type="InterPro" id="IPR013103">
    <property type="entry name" value="RVT_2"/>
</dbReference>
<dbReference type="Pfam" id="PF25597">
    <property type="entry name" value="SH3_retrovirus"/>
    <property type="match status" value="1"/>
</dbReference>
<dbReference type="GO" id="GO:0003964">
    <property type="term" value="F:RNA-directed DNA polymerase activity"/>
    <property type="evidence" value="ECO:0007669"/>
    <property type="project" value="UniProtKB-KW"/>
</dbReference>
<dbReference type="AlphaFoldDB" id="A0A5D3DU68"/>
<feature type="domain" description="Retroviral polymerase SH3-like" evidence="3">
    <location>
        <begin position="151"/>
        <end position="209"/>
    </location>
</feature>
<keyword evidence="4" id="KW-0695">RNA-directed DNA polymerase</keyword>
<evidence type="ECO:0000313" key="5">
    <source>
        <dbReference type="Proteomes" id="UP000321947"/>
    </source>
</evidence>
<evidence type="ECO:0000259" key="2">
    <source>
        <dbReference type="Pfam" id="PF07727"/>
    </source>
</evidence>
<accession>A0A5D3DU68</accession>
<evidence type="ECO:0000259" key="3">
    <source>
        <dbReference type="Pfam" id="PF25597"/>
    </source>
</evidence>
<dbReference type="PANTHER" id="PTHR11439">
    <property type="entry name" value="GAG-POL-RELATED RETROTRANSPOSON"/>
    <property type="match status" value="1"/>
</dbReference>
<dbReference type="InterPro" id="IPR057670">
    <property type="entry name" value="SH3_retrovirus"/>
</dbReference>
<comment type="caution">
    <text evidence="4">The sequence shown here is derived from an EMBL/GenBank/DDBJ whole genome shotgun (WGS) entry which is preliminary data.</text>
</comment>
<dbReference type="EMBL" id="SSTD01003179">
    <property type="protein sequence ID" value="TYK27009.1"/>
    <property type="molecule type" value="Genomic_DNA"/>
</dbReference>
<feature type="domain" description="Reverse transcriptase Ty1/copia-type" evidence="2">
    <location>
        <begin position="357"/>
        <end position="406"/>
    </location>
</feature>
<keyword evidence="4" id="KW-0548">Nucleotidyltransferase</keyword>
<evidence type="ECO:0000256" key="1">
    <source>
        <dbReference type="SAM" id="MobiDB-lite"/>
    </source>
</evidence>
<reference evidence="4 5" key="1">
    <citation type="submission" date="2019-08" db="EMBL/GenBank/DDBJ databases">
        <title>Draft genome sequences of two oriental melons (Cucumis melo L. var makuwa).</title>
        <authorList>
            <person name="Kwon S.-Y."/>
        </authorList>
    </citation>
    <scope>NUCLEOTIDE SEQUENCE [LARGE SCALE GENOMIC DNA]</scope>
    <source>
        <strain evidence="5">cv. Chang Bougi</strain>
        <tissue evidence="4">Leaf</tissue>
    </source>
</reference>
<dbReference type="PANTHER" id="PTHR11439:SF463">
    <property type="entry name" value="REVERSE TRANSCRIPTASE TY1_COPIA-TYPE DOMAIN-CONTAINING PROTEIN"/>
    <property type="match status" value="1"/>
</dbReference>
<feature type="compositionally biased region" description="Polar residues" evidence="1">
    <location>
        <begin position="252"/>
        <end position="269"/>
    </location>
</feature>
<gene>
    <name evidence="4" type="ORF">E5676_scaffold901G00160</name>
</gene>
<proteinExistence type="predicted"/>
<feature type="region of interest" description="Disordered" evidence="1">
    <location>
        <begin position="246"/>
        <end position="269"/>
    </location>
</feature>
<protein>
    <submittedName>
        <fullName evidence="4">Reverse transcriptase</fullName>
    </submittedName>
</protein>
<name>A0A5D3DU68_CUCMM</name>
<dbReference type="Pfam" id="PF07727">
    <property type="entry name" value="RVT_2"/>
    <property type="match status" value="1"/>
</dbReference>
<organism evidence="4 5">
    <name type="scientific">Cucumis melo var. makuwa</name>
    <name type="common">Oriental melon</name>
    <dbReference type="NCBI Taxonomy" id="1194695"/>
    <lineage>
        <taxon>Eukaryota</taxon>
        <taxon>Viridiplantae</taxon>
        <taxon>Streptophyta</taxon>
        <taxon>Embryophyta</taxon>
        <taxon>Tracheophyta</taxon>
        <taxon>Spermatophyta</taxon>
        <taxon>Magnoliopsida</taxon>
        <taxon>eudicotyledons</taxon>
        <taxon>Gunneridae</taxon>
        <taxon>Pentapetalae</taxon>
        <taxon>rosids</taxon>
        <taxon>fabids</taxon>
        <taxon>Cucurbitales</taxon>
        <taxon>Cucurbitaceae</taxon>
        <taxon>Benincaseae</taxon>
        <taxon>Cucumis</taxon>
    </lineage>
</organism>
<keyword evidence="4" id="KW-0808">Transferase</keyword>